<evidence type="ECO:0000313" key="3">
    <source>
        <dbReference type="Proteomes" id="UP000001399"/>
    </source>
</evidence>
<proteinExistence type="predicted"/>
<dbReference type="RefSeq" id="WP_013420360.1">
    <property type="nucleotide sequence ID" value="NC_014664.1"/>
</dbReference>
<dbReference type="OrthoDB" id="9806592at2"/>
<dbReference type="Pfam" id="PF25209">
    <property type="entry name" value="Phage_capsid_4"/>
    <property type="match status" value="1"/>
</dbReference>
<accession>E3I859</accession>
<feature type="compositionally biased region" description="Polar residues" evidence="1">
    <location>
        <begin position="176"/>
        <end position="188"/>
    </location>
</feature>
<protein>
    <submittedName>
        <fullName evidence="2">Peptidase U35 phage prohead HK97</fullName>
    </submittedName>
</protein>
<sequence length="600" mass="64627">MPKKQYRRPVYRSSPDEVFERRAPVSPLTWDEATRTIEAVISTGAPVKRSDSRGPYIERLDLSGVDPAKLVGLPILDAHRSSGSEHVVGVIREARRESAGLVAVIQLSAADDVSSIRTKVAEGTLRGLSIGYSAAAVRETTENGQRVRTITPAIREASFVATPADAGATVRGRTMPQGNENEDNQPTQAEHRARVRELVRAAGETPELADQFIDSELTEEQVRADLFDKLVKRSKKTPIIRVHSPAADSPDVRRAAQEEALFVRTAGGTPSEAAKPYLGHSLRDFARETLEAAGHSTRGLNTDELFRAAMHTTSDFPQLLTGVGRRSLLASYQAAQSPLKALARQSTRSDFRSGSTLRLGEIGSLQPLSEAGEIKSVTRGESEESYAIDSFGAKFSLSRKALINDDLGAFNDVAQAAGQAAAQKEAELLWSLLSQSSGAGPVMGEDNKRLFHADHGNLLTAAALSETSLSAARLALRTRKGLDKKTVISVVPKYLLVGPEIETAAEKLLTSITATTTGDVNPFAGKLTLLVEPRISGKAWYLFADPASVPVLEFSYLSSAPGPQISEREGWDVLSREYRVYLDFGAGAIDHRGAARNPGV</sequence>
<dbReference type="NCBIfam" id="NF045541">
    <property type="entry name" value="scaf_prot_MCP2"/>
    <property type="match status" value="1"/>
</dbReference>
<dbReference type="EMBL" id="CP002292">
    <property type="protein sequence ID" value="ADP71985.1"/>
    <property type="molecule type" value="Genomic_DNA"/>
</dbReference>
<dbReference type="AlphaFoldDB" id="E3I859"/>
<feature type="region of interest" description="Disordered" evidence="1">
    <location>
        <begin position="169"/>
        <end position="190"/>
    </location>
</feature>
<keyword evidence="3" id="KW-1185">Reference proteome</keyword>
<dbReference type="eggNOG" id="COG3087">
    <property type="taxonomic scope" value="Bacteria"/>
</dbReference>
<dbReference type="HOGENOM" id="CLU_024622_2_0_5"/>
<evidence type="ECO:0000313" key="2">
    <source>
        <dbReference type="EMBL" id="ADP71985.1"/>
    </source>
</evidence>
<gene>
    <name evidence="2" type="ordered locus">Rvan_2775</name>
</gene>
<organism evidence="2 3">
    <name type="scientific">Rhodomicrobium vannielii (strain ATCC 17100 / DSM 162 / LMG 4299 / NCIMB 10020 / ATH 3.1.1)</name>
    <dbReference type="NCBI Taxonomy" id="648757"/>
    <lineage>
        <taxon>Bacteria</taxon>
        <taxon>Pseudomonadati</taxon>
        <taxon>Pseudomonadota</taxon>
        <taxon>Alphaproteobacteria</taxon>
        <taxon>Hyphomicrobiales</taxon>
        <taxon>Hyphomicrobiaceae</taxon>
        <taxon>Rhodomicrobium</taxon>
    </lineage>
</organism>
<dbReference type="Proteomes" id="UP000001399">
    <property type="component" value="Chromosome"/>
</dbReference>
<reference evidence="3" key="1">
    <citation type="journal article" date="2011" name="J. Bacteriol.">
        <title>Genome sequences of eight morphologically diverse alphaproteobacteria.</title>
        <authorList>
            <consortium name="US DOE Joint Genome Institute"/>
            <person name="Brown P.J."/>
            <person name="Kysela D.T."/>
            <person name="Buechlein A."/>
            <person name="Hemmerich C."/>
            <person name="Brun Y.V."/>
        </authorList>
    </citation>
    <scope>NUCLEOTIDE SEQUENCE [LARGE SCALE GENOMIC DNA]</scope>
    <source>
        <strain evidence="3">ATCC 17100 / ATH 3.1.1 / DSM 162 / LMG 4299</strain>
    </source>
</reference>
<dbReference type="STRING" id="648757.Rvan_2775"/>
<evidence type="ECO:0000256" key="1">
    <source>
        <dbReference type="SAM" id="MobiDB-lite"/>
    </source>
</evidence>
<name>E3I859_RHOVT</name>
<dbReference type="KEGG" id="rva:Rvan_2775"/>